<name>A0A450VZJ9_9GAMM</name>
<dbReference type="AlphaFoldDB" id="A0A450VZJ9"/>
<evidence type="ECO:0000313" key="2">
    <source>
        <dbReference type="EMBL" id="VFK10228.1"/>
    </source>
</evidence>
<proteinExistence type="predicted"/>
<feature type="compositionally biased region" description="Basic and acidic residues" evidence="1">
    <location>
        <begin position="369"/>
        <end position="384"/>
    </location>
</feature>
<feature type="compositionally biased region" description="Polar residues" evidence="1">
    <location>
        <begin position="512"/>
        <end position="525"/>
    </location>
</feature>
<accession>A0A450VZJ9</accession>
<gene>
    <name evidence="2" type="ORF">BECKLPF1236B_GA0070989_10138</name>
</gene>
<feature type="region of interest" description="Disordered" evidence="1">
    <location>
        <begin position="362"/>
        <end position="391"/>
    </location>
</feature>
<organism evidence="2">
    <name type="scientific">Candidatus Kentrum sp. LPFa</name>
    <dbReference type="NCBI Taxonomy" id="2126335"/>
    <lineage>
        <taxon>Bacteria</taxon>
        <taxon>Pseudomonadati</taxon>
        <taxon>Pseudomonadota</taxon>
        <taxon>Gammaproteobacteria</taxon>
        <taxon>Candidatus Kentrum</taxon>
    </lineage>
</organism>
<evidence type="ECO:0000256" key="1">
    <source>
        <dbReference type="SAM" id="MobiDB-lite"/>
    </source>
</evidence>
<sequence>MNSHSMNWPALEGLPDDRIQLEYRIGVWSKAPGAASDYRWIAKTPEFVADDRFIDDFYVSDTPERIGDTVLWKRTTEYFHAIHLYPSAARDSAGRSGIIERVFLQCLVGKLPAAAVALLLLPKATKLGAELYQERLENIDWSDRKAYIELTENACPTLPLDHTDLPDVIKQGVEIVRAHFDLRKLGTFYASLLSEQRPCFFPDSNRTLSPEAVAALLLPLPRKLADEISLAPNIPEGHVDIAKLSEHWNVLPARFSKEITDRKPLDQWAIKEGERLAESILRNDPDRLKVKNEPSIKRNATATPEKIPWRNPVALMPVSLPSDTGWLVRLLYEFARDPQWRWLQVDHIAKARAEASYGNDHVVGSSTWSEERDSEWAGSKEARPQHHGHGNSRDIEAWLIKTISFLKSNPPVLADPEQWKVKLDILRSAIIALSPDTTKEFSLESNLVARDYIADLLNNTPVHAAEPFKLPKNDQSPPVNPARPVGQFPVQNRPPQQRHIPVGSPSAGIVPASTSIISQSCRRDS</sequence>
<feature type="region of interest" description="Disordered" evidence="1">
    <location>
        <begin position="466"/>
        <end position="525"/>
    </location>
</feature>
<dbReference type="EMBL" id="CAADFK010000013">
    <property type="protein sequence ID" value="VFK10228.1"/>
    <property type="molecule type" value="Genomic_DNA"/>
</dbReference>
<protein>
    <submittedName>
        <fullName evidence="2">Uncharacterized protein</fullName>
    </submittedName>
</protein>
<reference evidence="2" key="1">
    <citation type="submission" date="2019-02" db="EMBL/GenBank/DDBJ databases">
        <authorList>
            <person name="Gruber-Vodicka R. H."/>
            <person name="Seah K. B. B."/>
        </authorList>
    </citation>
    <scope>NUCLEOTIDE SEQUENCE</scope>
    <source>
        <strain evidence="2">BECK_S313</strain>
    </source>
</reference>